<dbReference type="Gene3D" id="2.60.120.1440">
    <property type="match status" value="1"/>
</dbReference>
<proteinExistence type="predicted"/>
<dbReference type="PANTHER" id="PTHR38731:SF1">
    <property type="entry name" value="FECR PROTEIN DOMAIN-CONTAINING PROTEIN"/>
    <property type="match status" value="1"/>
</dbReference>
<dbReference type="PANTHER" id="PTHR38731">
    <property type="entry name" value="LIPL45-RELATED LIPOPROTEIN-RELATED"/>
    <property type="match status" value="1"/>
</dbReference>
<dbReference type="Gene3D" id="2.60.40.10">
    <property type="entry name" value="Immunoglobulins"/>
    <property type="match status" value="2"/>
</dbReference>
<reference evidence="3 4" key="1">
    <citation type="submission" date="2015-02" db="EMBL/GenBank/DDBJ databases">
        <title>Improved understanding of the partial-nitritation anammox process through 23 genomes representing the majority of the microbial community.</title>
        <authorList>
            <person name="Speth D.R."/>
            <person name="In T Zandt M."/>
            <person name="Guerrero Cruz S."/>
            <person name="Jetten M.S."/>
            <person name="Dutilh B.E."/>
        </authorList>
    </citation>
    <scope>NUCLEOTIDE SEQUENCE [LARGE SCALE GENOMIC DNA]</scope>
    <source>
        <strain evidence="3">OLB20</strain>
    </source>
</reference>
<sequence>MQTDKRSTTPDAFFSNSRVGSRSVQNEAFKDELREKLAALYVDNISSREHSQSSMSIKKLLMSKPFLGFAAAAVVIVTGAALLFGSTDLSDTIRPDSKLGAELIYSEGTVEYRTDEGWYTADEAVQLAEGSSVRTLGESRSIINLDDGSAIRLDYDTEITISSLDPDDIKVTLAEGSVYTRVAKLDRDFAVVTDDASYLSLGTAYRTTKNDVFEGVRVYESKVQVDKAEGEDVVVEAGKGYNVKAATENKTNAFVDVTIESVKGDKFALWNREKDLEHVEDEKDLGILKDLTAPELQISAPADGQEVTADKVVVTGTTEAGARVFVNGEEISTNNGSFSREVFLNEGENKIKVKSMDAAGNRTEKYVMVFRKAEGSAPKPTTKPAQPSSSLSLSGTVVSDGVKLSWSVSNLDVSGGFKVLKSTSPNPTFPANNLYYIGDGSKRHTTVQVNDGKSYYFRICRYNLNTGGCDVYSNTVQVTAPDNTPVSTVSSISLSSAGGGTVNWSYSGTLQNGFKVLWSKSNSGLVYPPGSGVNAHYTGGTTKTVDAFDGPGTYYIRVCEYLNGTCGTYSNTVSVDL</sequence>
<dbReference type="AlphaFoldDB" id="A0A136LYM1"/>
<keyword evidence="1" id="KW-0472">Membrane</keyword>
<name>A0A136LYM1_9BACT</name>
<keyword evidence="1" id="KW-0812">Transmembrane</keyword>
<evidence type="ECO:0000259" key="2">
    <source>
        <dbReference type="Pfam" id="PF04773"/>
    </source>
</evidence>
<gene>
    <name evidence="3" type="ORF">TR69_WS6001000760</name>
</gene>
<evidence type="ECO:0000313" key="3">
    <source>
        <dbReference type="EMBL" id="KXK26743.1"/>
    </source>
</evidence>
<evidence type="ECO:0000256" key="1">
    <source>
        <dbReference type="SAM" id="Phobius"/>
    </source>
</evidence>
<comment type="caution">
    <text evidence="3">The sequence shown here is derived from an EMBL/GenBank/DDBJ whole genome shotgun (WGS) entry which is preliminary data.</text>
</comment>
<protein>
    <submittedName>
        <fullName evidence="3">Fec operon regulator FecR</fullName>
    </submittedName>
</protein>
<keyword evidence="1" id="KW-1133">Transmembrane helix</keyword>
<dbReference type="Pfam" id="PF09136">
    <property type="entry name" value="Glucodextran_B"/>
    <property type="match status" value="1"/>
</dbReference>
<dbReference type="STRING" id="1617426.TR69_WS6001000760"/>
<dbReference type="InterPro" id="IPR013783">
    <property type="entry name" value="Ig-like_fold"/>
</dbReference>
<accession>A0A136LYM1</accession>
<feature type="domain" description="FecR protein" evidence="2">
    <location>
        <begin position="133"/>
        <end position="223"/>
    </location>
</feature>
<dbReference type="EMBL" id="JYNZ01000003">
    <property type="protein sequence ID" value="KXK26743.1"/>
    <property type="molecule type" value="Genomic_DNA"/>
</dbReference>
<dbReference type="Proteomes" id="UP000070457">
    <property type="component" value="Unassembled WGS sequence"/>
</dbReference>
<organism evidence="3 4">
    <name type="scientific">candidate division WS6 bacterium OLB20</name>
    <dbReference type="NCBI Taxonomy" id="1617426"/>
    <lineage>
        <taxon>Bacteria</taxon>
        <taxon>Candidatus Dojkabacteria</taxon>
    </lineage>
</organism>
<evidence type="ECO:0000313" key="4">
    <source>
        <dbReference type="Proteomes" id="UP000070457"/>
    </source>
</evidence>
<dbReference type="InterPro" id="IPR006860">
    <property type="entry name" value="FecR"/>
</dbReference>
<dbReference type="Pfam" id="PF04773">
    <property type="entry name" value="FecR"/>
    <property type="match status" value="1"/>
</dbReference>
<feature type="transmembrane region" description="Helical" evidence="1">
    <location>
        <begin position="66"/>
        <end position="85"/>
    </location>
</feature>